<dbReference type="Gene3D" id="2.40.128.590">
    <property type="entry name" value="CpcT/CpeT domain"/>
    <property type="match status" value="1"/>
</dbReference>
<proteinExistence type="inferred from homology"/>
<dbReference type="PANTHER" id="PTHR35137">
    <property type="entry name" value="CHROMOPHORE LYASE CRL, CHLOROPLASTIC"/>
    <property type="match status" value="1"/>
</dbReference>
<dbReference type="Pfam" id="PF06206">
    <property type="entry name" value="CpeT"/>
    <property type="match status" value="1"/>
</dbReference>
<dbReference type="InterPro" id="IPR010404">
    <property type="entry name" value="CpcT/CpeT"/>
</dbReference>
<dbReference type="AlphaFoldDB" id="M2YA83"/>
<accession>M2YA83</accession>
<reference evidence="4" key="1">
    <citation type="journal article" date="2013" name="Science">
        <title>Gene transfer from bacteria and archaea facilitated evolution of an extremophilic eukaryote.</title>
        <authorList>
            <person name="Schonknecht G."/>
            <person name="Chen W.H."/>
            <person name="Ternes C.M."/>
            <person name="Barbier G.G."/>
            <person name="Shrestha R.P."/>
            <person name="Stanke M."/>
            <person name="Brautigam A."/>
            <person name="Baker B.J."/>
            <person name="Banfield J.F."/>
            <person name="Garavito R.M."/>
            <person name="Carr K."/>
            <person name="Wilkerson C."/>
            <person name="Rensing S.A."/>
            <person name="Gagneul D."/>
            <person name="Dickenson N.E."/>
            <person name="Oesterhelt C."/>
            <person name="Lercher M.J."/>
            <person name="Weber A.P."/>
        </authorList>
    </citation>
    <scope>NUCLEOTIDE SEQUENCE [LARGE SCALE GENOMIC DNA]</scope>
    <source>
        <strain evidence="4">074W</strain>
    </source>
</reference>
<keyword evidence="2" id="KW-0456">Lyase</keyword>
<evidence type="ECO:0000313" key="3">
    <source>
        <dbReference type="EMBL" id="EME32789.1"/>
    </source>
</evidence>
<dbReference type="Proteomes" id="UP000030680">
    <property type="component" value="Unassembled WGS sequence"/>
</dbReference>
<dbReference type="HAMAP" id="MF_01460">
    <property type="entry name" value="Chrphore_lyase_CpxT"/>
    <property type="match status" value="1"/>
</dbReference>
<name>M2YA83_GALSU</name>
<protein>
    <submittedName>
        <fullName evidence="3">CpcT/CpeT protein family member</fullName>
    </submittedName>
</protein>
<evidence type="ECO:0000313" key="4">
    <source>
        <dbReference type="Proteomes" id="UP000030680"/>
    </source>
</evidence>
<evidence type="ECO:0000256" key="2">
    <source>
        <dbReference type="ARBA" id="ARBA00023239"/>
    </source>
</evidence>
<dbReference type="EMBL" id="KB454484">
    <property type="protein sequence ID" value="EME32789.1"/>
    <property type="molecule type" value="Genomic_DNA"/>
</dbReference>
<dbReference type="PANTHER" id="PTHR35137:SF1">
    <property type="entry name" value="CHROMOPHORE LYASE CRL, CHLOROPLASTIC"/>
    <property type="match status" value="1"/>
</dbReference>
<evidence type="ECO:0000256" key="1">
    <source>
        <dbReference type="ARBA" id="ARBA00008206"/>
    </source>
</evidence>
<gene>
    <name evidence="3" type="ORF">Gasu_01490</name>
</gene>
<dbReference type="CDD" id="cd16338">
    <property type="entry name" value="CpcT"/>
    <property type="match status" value="1"/>
</dbReference>
<dbReference type="STRING" id="130081.M2YA83"/>
<dbReference type="GeneID" id="17091339"/>
<dbReference type="GO" id="GO:0016829">
    <property type="term" value="F:lyase activity"/>
    <property type="evidence" value="ECO:0007669"/>
    <property type="project" value="UniProtKB-KW"/>
</dbReference>
<dbReference type="OMA" id="FAHIRVC"/>
<sequence length="251" mass="29288">MDFARKRHHQSWFLCFSIPIFFKRGLKTCTYSVKSRKRVSYHCPVSCCMQVVSKSVEEARLARFLAADWSNENQAIENPPFWSHMRVSYRPLPFELLEGFSLYSESCYQAFLKQPYRTGVYRILARNDGKLELELYKIEGEEEFYQGSRNIEKLRSLTRDRLVKLPNCCNTILSWDESKQMFSGETVPGKQCIVSRKGKETYLHNSVTVSKEKLTSWDTGRCPKTDKLLWGAIAGPFEFYPVARFSHEVRG</sequence>
<keyword evidence="4" id="KW-1185">Reference proteome</keyword>
<dbReference type="InterPro" id="IPR038672">
    <property type="entry name" value="CpcT/CpeT_sf"/>
</dbReference>
<dbReference type="OrthoDB" id="4755at2759"/>
<dbReference type="Gramene" id="EME32789">
    <property type="protein sequence ID" value="EME32789"/>
    <property type="gene ID" value="Gasu_01490"/>
</dbReference>
<dbReference type="KEGG" id="gsl:Gasu_01490"/>
<dbReference type="RefSeq" id="XP_005709309.1">
    <property type="nucleotide sequence ID" value="XM_005709252.1"/>
</dbReference>
<comment type="similarity">
    <text evidence="1">Belongs to the CpcT/CpeT biliprotein lyase family.</text>
</comment>
<organism evidence="3 4">
    <name type="scientific">Galdieria sulphuraria</name>
    <name type="common">Red alga</name>
    <dbReference type="NCBI Taxonomy" id="130081"/>
    <lineage>
        <taxon>Eukaryota</taxon>
        <taxon>Rhodophyta</taxon>
        <taxon>Bangiophyceae</taxon>
        <taxon>Galdieriales</taxon>
        <taxon>Galdieriaceae</taxon>
        <taxon>Galdieria</taxon>
    </lineage>
</organism>